<dbReference type="InterPro" id="IPR012944">
    <property type="entry name" value="SusD_RagB_dom"/>
</dbReference>
<accession>A0A1V9EA34</accession>
<evidence type="ECO:0000259" key="7">
    <source>
        <dbReference type="Pfam" id="PF14322"/>
    </source>
</evidence>
<name>A0A1V9EA34_9BACT</name>
<keyword evidence="9" id="KW-1185">Reference proteome</keyword>
<dbReference type="Proteomes" id="UP000192610">
    <property type="component" value="Unassembled WGS sequence"/>
</dbReference>
<comment type="subcellular location">
    <subcellularLocation>
        <location evidence="1">Cell outer membrane</location>
    </subcellularLocation>
</comment>
<evidence type="ECO:0000256" key="5">
    <source>
        <dbReference type="ARBA" id="ARBA00023237"/>
    </source>
</evidence>
<evidence type="ECO:0000256" key="1">
    <source>
        <dbReference type="ARBA" id="ARBA00004442"/>
    </source>
</evidence>
<dbReference type="InterPro" id="IPR011990">
    <property type="entry name" value="TPR-like_helical_dom_sf"/>
</dbReference>
<dbReference type="Gene3D" id="1.25.40.390">
    <property type="match status" value="1"/>
</dbReference>
<keyword evidence="3" id="KW-0732">Signal</keyword>
<dbReference type="Pfam" id="PF07980">
    <property type="entry name" value="SusD_RagB"/>
    <property type="match status" value="1"/>
</dbReference>
<keyword evidence="4" id="KW-0472">Membrane</keyword>
<evidence type="ECO:0000313" key="8">
    <source>
        <dbReference type="EMBL" id="OQP42785.1"/>
    </source>
</evidence>
<feature type="domain" description="SusD-like N-terminal" evidence="7">
    <location>
        <begin position="21"/>
        <end position="205"/>
    </location>
</feature>
<dbReference type="PROSITE" id="PS51257">
    <property type="entry name" value="PROKAR_LIPOPROTEIN"/>
    <property type="match status" value="1"/>
</dbReference>
<organism evidence="8 9">
    <name type="scientific">Niastella yeongjuensis</name>
    <dbReference type="NCBI Taxonomy" id="354355"/>
    <lineage>
        <taxon>Bacteria</taxon>
        <taxon>Pseudomonadati</taxon>
        <taxon>Bacteroidota</taxon>
        <taxon>Chitinophagia</taxon>
        <taxon>Chitinophagales</taxon>
        <taxon>Chitinophagaceae</taxon>
        <taxon>Niastella</taxon>
    </lineage>
</organism>
<feature type="domain" description="RagB/SusD" evidence="6">
    <location>
        <begin position="337"/>
        <end position="487"/>
    </location>
</feature>
<reference evidence="9" key="1">
    <citation type="submission" date="2016-04" db="EMBL/GenBank/DDBJ databases">
        <authorList>
            <person name="Chen L."/>
            <person name="Zhuang W."/>
            <person name="Wang G."/>
        </authorList>
    </citation>
    <scope>NUCLEOTIDE SEQUENCE [LARGE SCALE GENOMIC DNA]</scope>
    <source>
        <strain evidence="9">17621</strain>
    </source>
</reference>
<protein>
    <submittedName>
        <fullName evidence="8">Uncharacterized protein</fullName>
    </submittedName>
</protein>
<dbReference type="STRING" id="354355.SAMN05660816_02973"/>
<evidence type="ECO:0000259" key="6">
    <source>
        <dbReference type="Pfam" id="PF07980"/>
    </source>
</evidence>
<comment type="similarity">
    <text evidence="2">Belongs to the SusD family.</text>
</comment>
<dbReference type="RefSeq" id="WP_081203199.1">
    <property type="nucleotide sequence ID" value="NZ_FOCZ01000005.1"/>
</dbReference>
<sequence length="504" mass="57139">MNKITITLLISGALVFTGCKKWLDVKPEGQSTKDDQFSTQKGFRDALTGAYIDLKSSDSYGGAMEWGTIEFMAKNWDVISPNFTTLTALVNANYRDVGARAALDAIYAKEYKIIADANSILEKIDAQKNIFLDDNYSLIKGEALALRAFAHFDVLRLFGPMPDKPVADPILPYVKAVSKDIVPLLSYDDFTKQILADLDQADTLLKGVDPITKYNLPELNPDPLNGSIVPVVSDDYYLYRQVRMNYYGVLALKARVYNWLKPRSDVNRLNAIKYAQMVIDAKNHAGLSTFRLGELKDQQGGDYSFTSEHIVAVNYYNLNTTVDANFGEKGSLAKNDFSFPGTDFYYLSNLFPPAERATDARWVGQWSYKSDPNQSSYAKYKKFYQNTQIQYPNNQVALLRLSEMYLILTECATSKAEAENVYRIYCNTKGIPFTSGFSASGWEADRRNKMIREYVREFYAEGQTFFTYKRYNVTTLPAGWANFSGTAARYVVPKPDREFNYHNN</sequence>
<proteinExistence type="inferred from homology"/>
<keyword evidence="5" id="KW-0998">Cell outer membrane</keyword>
<comment type="caution">
    <text evidence="8">The sequence shown here is derived from an EMBL/GenBank/DDBJ whole genome shotgun (WGS) entry which is preliminary data.</text>
</comment>
<dbReference type="AlphaFoldDB" id="A0A1V9EA34"/>
<evidence type="ECO:0000256" key="2">
    <source>
        <dbReference type="ARBA" id="ARBA00006275"/>
    </source>
</evidence>
<gene>
    <name evidence="8" type="ORF">A4H97_11525</name>
</gene>
<dbReference type="InterPro" id="IPR033985">
    <property type="entry name" value="SusD-like_N"/>
</dbReference>
<evidence type="ECO:0000313" key="9">
    <source>
        <dbReference type="Proteomes" id="UP000192610"/>
    </source>
</evidence>
<dbReference type="GO" id="GO:0009279">
    <property type="term" value="C:cell outer membrane"/>
    <property type="evidence" value="ECO:0007669"/>
    <property type="project" value="UniProtKB-SubCell"/>
</dbReference>
<evidence type="ECO:0000256" key="3">
    <source>
        <dbReference type="ARBA" id="ARBA00022729"/>
    </source>
</evidence>
<dbReference type="OrthoDB" id="1097962at2"/>
<evidence type="ECO:0000256" key="4">
    <source>
        <dbReference type="ARBA" id="ARBA00023136"/>
    </source>
</evidence>
<dbReference type="SUPFAM" id="SSF48452">
    <property type="entry name" value="TPR-like"/>
    <property type="match status" value="1"/>
</dbReference>
<dbReference type="Pfam" id="PF14322">
    <property type="entry name" value="SusD-like_3"/>
    <property type="match status" value="1"/>
</dbReference>
<dbReference type="EMBL" id="LVXG01000056">
    <property type="protein sequence ID" value="OQP42785.1"/>
    <property type="molecule type" value="Genomic_DNA"/>
</dbReference>